<dbReference type="AlphaFoldDB" id="A0A1J0LWD6"/>
<dbReference type="RefSeq" id="WP_071677449.1">
    <property type="nucleotide sequence ID" value="NZ_AP025593.1"/>
</dbReference>
<evidence type="ECO:0000313" key="4">
    <source>
        <dbReference type="Proteomes" id="UP000182993"/>
    </source>
</evidence>
<feature type="transmembrane region" description="Helical" evidence="1">
    <location>
        <begin position="229"/>
        <end position="248"/>
    </location>
</feature>
<dbReference type="Pfam" id="PF14589">
    <property type="entry name" value="NrfD_2"/>
    <property type="match status" value="1"/>
</dbReference>
<keyword evidence="1" id="KW-0812">Transmembrane</keyword>
<feature type="transmembrane region" description="Helical" evidence="1">
    <location>
        <begin position="13"/>
        <end position="37"/>
    </location>
</feature>
<keyword evidence="1" id="KW-1133">Transmembrane helix</keyword>
<dbReference type="Proteomes" id="UP000182993">
    <property type="component" value="Chromosome"/>
</dbReference>
<feature type="transmembrane region" description="Helical" evidence="1">
    <location>
        <begin position="115"/>
        <end position="137"/>
    </location>
</feature>
<reference evidence="4" key="1">
    <citation type="submission" date="2016-06" db="EMBL/GenBank/DDBJ databases">
        <title>Whole genome sequencing of Thermus brockianus strain GE-1.</title>
        <authorList>
            <person name="Schaefers C."/>
            <person name="Blank S."/>
            <person name="Wiebusch S."/>
            <person name="Elleuche S."/>
            <person name="Antranikian G."/>
        </authorList>
    </citation>
    <scope>NUCLEOTIDE SEQUENCE [LARGE SCALE GENOMIC DNA]</scope>
    <source>
        <strain evidence="4">GE-1</strain>
    </source>
</reference>
<keyword evidence="1" id="KW-0472">Membrane</keyword>
<gene>
    <name evidence="2" type="ORF">A0O31_01683</name>
    <name evidence="3" type="ORF">TbrSNM41_16410</name>
</gene>
<evidence type="ECO:0000313" key="3">
    <source>
        <dbReference type="EMBL" id="BDG16907.1"/>
    </source>
</evidence>
<protein>
    <recommendedName>
        <fullName evidence="6">Polysulfide reductase, NrfD</fullName>
    </recommendedName>
</protein>
<feature type="transmembrane region" description="Helical" evidence="1">
    <location>
        <begin position="49"/>
        <end position="68"/>
    </location>
</feature>
<proteinExistence type="predicted"/>
<evidence type="ECO:0000313" key="2">
    <source>
        <dbReference type="EMBL" id="APD09791.1"/>
    </source>
</evidence>
<organism evidence="2 4">
    <name type="scientific">Thermus brockianus</name>
    <dbReference type="NCBI Taxonomy" id="56956"/>
    <lineage>
        <taxon>Bacteria</taxon>
        <taxon>Thermotogati</taxon>
        <taxon>Deinococcota</taxon>
        <taxon>Deinococci</taxon>
        <taxon>Thermales</taxon>
        <taxon>Thermaceae</taxon>
        <taxon>Thermus</taxon>
    </lineage>
</organism>
<reference evidence="3 5" key="3">
    <citation type="journal article" date="2022" name="Microbiol. Resour. Announc.">
        <title>Complete Genome Sequences of Thermus Strains Isolated from Senami Hot Spring in Japan.</title>
        <authorList>
            <person name="Miyazaki K."/>
        </authorList>
    </citation>
    <scope>NUCLEOTIDE SEQUENCE [LARGE SCALE GENOMIC DNA]</scope>
    <source>
        <strain evidence="3 5">SNM4-1</strain>
    </source>
</reference>
<dbReference type="Gene3D" id="1.20.1630.10">
    <property type="entry name" value="Formate dehydrogenase/DMSO reductase domain"/>
    <property type="match status" value="1"/>
</dbReference>
<dbReference type="EMBL" id="AP025593">
    <property type="protein sequence ID" value="BDG16907.1"/>
    <property type="molecule type" value="Genomic_DNA"/>
</dbReference>
<dbReference type="Proteomes" id="UP000831120">
    <property type="component" value="Chromosome"/>
</dbReference>
<dbReference type="OrthoDB" id="32232at2"/>
<dbReference type="EMBL" id="CP016312">
    <property type="protein sequence ID" value="APD09791.1"/>
    <property type="molecule type" value="Genomic_DNA"/>
</dbReference>
<keyword evidence="5" id="KW-1185">Reference proteome</keyword>
<feature type="transmembrane region" description="Helical" evidence="1">
    <location>
        <begin position="206"/>
        <end position="222"/>
    </location>
</feature>
<dbReference type="KEGG" id="tbc:A0O31_01683"/>
<dbReference type="STRING" id="56956.A0O31_01683"/>
<sequence>MTEFYGLPNAQEFWHWANALHFVLVGLAGGMAFLAALLHLKASEDARRYTLFALGLIALDLFVLWAESPARFRFTHVWLFLSFHPGSPIGWGAWSLALAFASALLLYLGKGPRRFLAWVLLLLSLVVLAYPGMALAVNANRPLWNALLAGLFPVTALTLALGLATLLQSPWAPYPFRLVAGLSLFLAFLYPLTLSPEAQAHFLEEGGVLYGLLLLVGLGAFARGNLAPWAGFLAASGLRALWVLVGQWQGLGL</sequence>
<evidence type="ECO:0000313" key="5">
    <source>
        <dbReference type="Proteomes" id="UP000831120"/>
    </source>
</evidence>
<accession>A0A1J0LWD6</accession>
<reference evidence="2" key="2">
    <citation type="journal article" date="2017" name="Stand. Genomic Sci.">
        <title>Complete genome sequence of Thermus brockianus GE-1 reveals key enzymes of xylan/xylose metabolism.</title>
        <authorList>
            <person name="Schaefers C."/>
            <person name="Blank S."/>
            <person name="Wiebusch S."/>
            <person name="Elleuche S."/>
            <person name="Antranikian G."/>
        </authorList>
    </citation>
    <scope>NUCLEOTIDE SEQUENCE</scope>
    <source>
        <strain evidence="2">GE-1</strain>
    </source>
</reference>
<feature type="transmembrane region" description="Helical" evidence="1">
    <location>
        <begin position="88"/>
        <end position="108"/>
    </location>
</feature>
<feature type="transmembrane region" description="Helical" evidence="1">
    <location>
        <begin position="174"/>
        <end position="194"/>
    </location>
</feature>
<feature type="transmembrane region" description="Helical" evidence="1">
    <location>
        <begin position="143"/>
        <end position="167"/>
    </location>
</feature>
<name>A0A1J0LWD6_THEBO</name>
<evidence type="ECO:0008006" key="6">
    <source>
        <dbReference type="Google" id="ProtNLM"/>
    </source>
</evidence>
<dbReference type="InterPro" id="IPR032796">
    <property type="entry name" value="NrfD_2"/>
</dbReference>
<evidence type="ECO:0000256" key="1">
    <source>
        <dbReference type="SAM" id="Phobius"/>
    </source>
</evidence>